<name>A0A2Z7BZE0_9LAMI</name>
<dbReference type="PANTHER" id="PTHR46481:SF7">
    <property type="entry name" value="ZINC FINGER BED DOMAIN-CONTAINING PROTEIN RICESLEEPER 2-LIKE"/>
    <property type="match status" value="1"/>
</dbReference>
<protein>
    <submittedName>
        <fullName evidence="1">Zinc finger BED domain-containing protein RICESLEEPER 2-like</fullName>
    </submittedName>
</protein>
<dbReference type="InterPro" id="IPR012337">
    <property type="entry name" value="RNaseH-like_sf"/>
</dbReference>
<keyword evidence="2" id="KW-1185">Reference proteome</keyword>
<proteinExistence type="predicted"/>
<dbReference type="EMBL" id="KV002555">
    <property type="protein sequence ID" value="KZV37617.1"/>
    <property type="molecule type" value="Genomic_DNA"/>
</dbReference>
<dbReference type="PANTHER" id="PTHR46481">
    <property type="entry name" value="ZINC FINGER BED DOMAIN-CONTAINING PROTEIN 4"/>
    <property type="match status" value="1"/>
</dbReference>
<evidence type="ECO:0000313" key="2">
    <source>
        <dbReference type="Proteomes" id="UP000250235"/>
    </source>
</evidence>
<sequence length="198" mass="23155">MAMVCPRFIIPSRWTVARDSVDLYTFEKRNLKSLLNKSSQRVCFTTDTWTSIHKINYMCLKSHFIDKNWKLQKRIINFCPITIHKCEAISLAIESSNDVAINNFRRKMDNWESNIFKGAHIHMRCVATIINLIVVDGSKDIIEYVTTVRDAVKYVKQSPTRLRKFKECAKIEKIERKSSLCLDISTRWNSTFLMLNVA</sequence>
<evidence type="ECO:0000313" key="1">
    <source>
        <dbReference type="EMBL" id="KZV37617.1"/>
    </source>
</evidence>
<dbReference type="AlphaFoldDB" id="A0A2Z7BZE0"/>
<organism evidence="1 2">
    <name type="scientific">Dorcoceras hygrometricum</name>
    <dbReference type="NCBI Taxonomy" id="472368"/>
    <lineage>
        <taxon>Eukaryota</taxon>
        <taxon>Viridiplantae</taxon>
        <taxon>Streptophyta</taxon>
        <taxon>Embryophyta</taxon>
        <taxon>Tracheophyta</taxon>
        <taxon>Spermatophyta</taxon>
        <taxon>Magnoliopsida</taxon>
        <taxon>eudicotyledons</taxon>
        <taxon>Gunneridae</taxon>
        <taxon>Pentapetalae</taxon>
        <taxon>asterids</taxon>
        <taxon>lamiids</taxon>
        <taxon>Lamiales</taxon>
        <taxon>Gesneriaceae</taxon>
        <taxon>Didymocarpoideae</taxon>
        <taxon>Trichosporeae</taxon>
        <taxon>Loxocarpinae</taxon>
        <taxon>Dorcoceras</taxon>
    </lineage>
</organism>
<accession>A0A2Z7BZE0</accession>
<dbReference type="OrthoDB" id="1745426at2759"/>
<gene>
    <name evidence="1" type="ORF">F511_13402</name>
</gene>
<dbReference type="Proteomes" id="UP000250235">
    <property type="component" value="Unassembled WGS sequence"/>
</dbReference>
<dbReference type="SUPFAM" id="SSF53098">
    <property type="entry name" value="Ribonuclease H-like"/>
    <property type="match status" value="1"/>
</dbReference>
<dbReference type="InterPro" id="IPR052035">
    <property type="entry name" value="ZnF_BED_domain_contain"/>
</dbReference>
<reference evidence="1 2" key="1">
    <citation type="journal article" date="2015" name="Proc. Natl. Acad. Sci. U.S.A.">
        <title>The resurrection genome of Boea hygrometrica: A blueprint for survival of dehydration.</title>
        <authorList>
            <person name="Xiao L."/>
            <person name="Yang G."/>
            <person name="Zhang L."/>
            <person name="Yang X."/>
            <person name="Zhao S."/>
            <person name="Ji Z."/>
            <person name="Zhou Q."/>
            <person name="Hu M."/>
            <person name="Wang Y."/>
            <person name="Chen M."/>
            <person name="Xu Y."/>
            <person name="Jin H."/>
            <person name="Xiao X."/>
            <person name="Hu G."/>
            <person name="Bao F."/>
            <person name="Hu Y."/>
            <person name="Wan P."/>
            <person name="Li L."/>
            <person name="Deng X."/>
            <person name="Kuang T."/>
            <person name="Xiang C."/>
            <person name="Zhu J.K."/>
            <person name="Oliver M.J."/>
            <person name="He Y."/>
        </authorList>
    </citation>
    <scope>NUCLEOTIDE SEQUENCE [LARGE SCALE GENOMIC DNA]</scope>
    <source>
        <strain evidence="2">cv. XS01</strain>
    </source>
</reference>